<name>A0ABX4IX47_9HYPH</name>
<dbReference type="EMBL" id="NWSL01000067">
    <property type="protein sequence ID" value="PDS45766.1"/>
    <property type="molecule type" value="Genomic_DNA"/>
</dbReference>
<evidence type="ECO:0000313" key="2">
    <source>
        <dbReference type="Proteomes" id="UP000219972"/>
    </source>
</evidence>
<evidence type="ECO:0000313" key="1">
    <source>
        <dbReference type="EMBL" id="PDS45766.1"/>
    </source>
</evidence>
<reference evidence="1 2" key="1">
    <citation type="submission" date="2017-09" db="EMBL/GenBank/DDBJ databases">
        <title>Comparative genomics of rhizobia isolated from Phaseolus vulgaris in China.</title>
        <authorList>
            <person name="Tong W."/>
        </authorList>
    </citation>
    <scope>NUCLEOTIDE SEQUENCE [LARGE SCALE GENOMIC DNA]</scope>
    <source>
        <strain evidence="1 2">Y27</strain>
    </source>
</reference>
<protein>
    <submittedName>
        <fullName evidence="1">Uncharacterized protein</fullName>
    </submittedName>
</protein>
<comment type="caution">
    <text evidence="1">The sequence shown here is derived from an EMBL/GenBank/DDBJ whole genome shotgun (WGS) entry which is preliminary data.</text>
</comment>
<accession>A0ABX4IX47</accession>
<organism evidence="1 2">
    <name type="scientific">Rhizobium anhuiense</name>
    <dbReference type="NCBI Taxonomy" id="1184720"/>
    <lineage>
        <taxon>Bacteria</taxon>
        <taxon>Pseudomonadati</taxon>
        <taxon>Pseudomonadota</taxon>
        <taxon>Alphaproteobacteria</taxon>
        <taxon>Hyphomicrobiales</taxon>
        <taxon>Rhizobiaceae</taxon>
        <taxon>Rhizobium/Agrobacterium group</taxon>
        <taxon>Rhizobium</taxon>
    </lineage>
</organism>
<dbReference type="Proteomes" id="UP000219972">
    <property type="component" value="Unassembled WGS sequence"/>
</dbReference>
<sequence length="70" mass="7945">MITDVLEFRLHPYAITLTAVRLGGRFLMPKALTTDIRALFASHLEHYRIAVSNNIAVTEMPAVRQHRVSN</sequence>
<keyword evidence="2" id="KW-1185">Reference proteome</keyword>
<proteinExistence type="predicted"/>
<gene>
    <name evidence="1" type="ORF">CO662_36625</name>
</gene>